<comment type="caution">
    <text evidence="5">The sequence shown here is derived from an EMBL/GenBank/DDBJ whole genome shotgun (WGS) entry which is preliminary data.</text>
</comment>
<feature type="region of interest" description="Disordered" evidence="3">
    <location>
        <begin position="18"/>
        <end position="57"/>
    </location>
</feature>
<feature type="compositionally biased region" description="Acidic residues" evidence="3">
    <location>
        <begin position="22"/>
        <end position="32"/>
    </location>
</feature>
<feature type="compositionally biased region" description="Low complexity" evidence="3">
    <location>
        <begin position="337"/>
        <end position="349"/>
    </location>
</feature>
<feature type="region of interest" description="Disordered" evidence="3">
    <location>
        <begin position="278"/>
        <end position="382"/>
    </location>
</feature>
<feature type="compositionally biased region" description="Polar residues" evidence="3">
    <location>
        <begin position="350"/>
        <end position="367"/>
    </location>
</feature>
<dbReference type="GO" id="GO:0003700">
    <property type="term" value="F:DNA-binding transcription factor activity"/>
    <property type="evidence" value="ECO:0007669"/>
    <property type="project" value="UniProtKB-UniRule"/>
</dbReference>
<evidence type="ECO:0000259" key="4">
    <source>
        <dbReference type="PROSITE" id="PS51517"/>
    </source>
</evidence>
<dbReference type="AlphaFoldDB" id="A0A8H3J760"/>
<gene>
    <name evidence="5" type="ORF">ALECFALPRED_009274</name>
</gene>
<dbReference type="InterPro" id="IPR024061">
    <property type="entry name" value="NDT80_DNA-bd_dom"/>
</dbReference>
<dbReference type="InterPro" id="IPR037141">
    <property type="entry name" value="NDT80_DNA-bd_dom_sf"/>
</dbReference>
<sequence>MDPSRLLHRPVSVLPIRAESISESDIEMDNGDESDHDRDRGFEDENDDGAGWAGHPDTIGMGRPNFHDTKSTGQLHDAAGLPVLPELHALFVLKKRTARQQNCWILYRRNYYGIQGSYALHPSPDPSPEETLWLDGDDHKPKLVVAVYMRMRGVVDSETGPVIPIVVFNAKRKPLHPGDNPPPAPDRQRMKPVREGSTKLYVTSTGDRADNINVPMNHTWPRNQFRAATQNNGSRRTEQQFYHVVVELMAEVFVDGTPQSFIVASVMSEPLVVRGRCPLSFKPKNSKPEDGHTRDPGRKGRKRPRDGCRNGKNGGSTTQSQKEGQAKGASRGSCNKTGGSSRRSTRASSHLPSLTYGTRSPSTTTAPVSPGRTSHAKSTVNRETIPRLDLKLLTLAREGSEKERAWDISGDGSADLSVHSMTLSVPENI</sequence>
<dbReference type="InterPro" id="IPR052605">
    <property type="entry name" value="Fungal_trans_regulator"/>
</dbReference>
<dbReference type="GO" id="GO:0051321">
    <property type="term" value="P:meiotic cell cycle"/>
    <property type="evidence" value="ECO:0007669"/>
    <property type="project" value="TreeGrafter"/>
</dbReference>
<feature type="region of interest" description="Disordered" evidence="3">
    <location>
        <begin position="173"/>
        <end position="195"/>
    </location>
</feature>
<evidence type="ECO:0000256" key="2">
    <source>
        <dbReference type="PROSITE-ProRule" id="PRU00850"/>
    </source>
</evidence>
<evidence type="ECO:0000313" key="5">
    <source>
        <dbReference type="EMBL" id="CAF9941708.1"/>
    </source>
</evidence>
<evidence type="ECO:0000313" key="6">
    <source>
        <dbReference type="Proteomes" id="UP000664203"/>
    </source>
</evidence>
<dbReference type="EMBL" id="CAJPDR010000677">
    <property type="protein sequence ID" value="CAF9941708.1"/>
    <property type="molecule type" value="Genomic_DNA"/>
</dbReference>
<accession>A0A8H3J760</accession>
<keyword evidence="1 2" id="KW-0238">DNA-binding</keyword>
<feature type="domain" description="NDT80" evidence="4">
    <location>
        <begin position="33"/>
        <end position="285"/>
    </location>
</feature>
<dbReference type="GO" id="GO:0000228">
    <property type="term" value="C:nuclear chromosome"/>
    <property type="evidence" value="ECO:0007669"/>
    <property type="project" value="TreeGrafter"/>
</dbReference>
<protein>
    <recommendedName>
        <fullName evidence="4">NDT80 domain-containing protein</fullName>
    </recommendedName>
</protein>
<dbReference type="OrthoDB" id="5320201at2759"/>
<dbReference type="Gene3D" id="2.60.40.1390">
    <property type="entry name" value="NDT80 DNA-binding domain"/>
    <property type="match status" value="1"/>
</dbReference>
<dbReference type="PANTHER" id="PTHR35144:SF2">
    <property type="entry name" value="MEIOSIS-SPECIFIC TRANSCRIPTION FACTOR NDT80"/>
    <property type="match status" value="1"/>
</dbReference>
<reference evidence="5" key="1">
    <citation type="submission" date="2021-03" db="EMBL/GenBank/DDBJ databases">
        <authorList>
            <person name="Tagirdzhanova G."/>
        </authorList>
    </citation>
    <scope>NUCLEOTIDE SEQUENCE</scope>
</reference>
<name>A0A8H3J760_9LECA</name>
<dbReference type="GO" id="GO:0003677">
    <property type="term" value="F:DNA binding"/>
    <property type="evidence" value="ECO:0007669"/>
    <property type="project" value="UniProtKB-KW"/>
</dbReference>
<organism evidence="5 6">
    <name type="scientific">Alectoria fallacina</name>
    <dbReference type="NCBI Taxonomy" id="1903189"/>
    <lineage>
        <taxon>Eukaryota</taxon>
        <taxon>Fungi</taxon>
        <taxon>Dikarya</taxon>
        <taxon>Ascomycota</taxon>
        <taxon>Pezizomycotina</taxon>
        <taxon>Lecanoromycetes</taxon>
        <taxon>OSLEUM clade</taxon>
        <taxon>Lecanoromycetidae</taxon>
        <taxon>Lecanorales</taxon>
        <taxon>Lecanorineae</taxon>
        <taxon>Parmeliaceae</taxon>
        <taxon>Alectoria</taxon>
    </lineage>
</organism>
<dbReference type="Proteomes" id="UP000664203">
    <property type="component" value="Unassembled WGS sequence"/>
</dbReference>
<dbReference type="InterPro" id="IPR008967">
    <property type="entry name" value="p53-like_TF_DNA-bd_sf"/>
</dbReference>
<evidence type="ECO:0000256" key="1">
    <source>
        <dbReference type="ARBA" id="ARBA00023125"/>
    </source>
</evidence>
<feature type="compositionally biased region" description="Basic and acidic residues" evidence="3">
    <location>
        <begin position="33"/>
        <end position="43"/>
    </location>
</feature>
<feature type="compositionally biased region" description="Basic and acidic residues" evidence="3">
    <location>
        <begin position="186"/>
        <end position="195"/>
    </location>
</feature>
<dbReference type="GO" id="GO:0045944">
    <property type="term" value="P:positive regulation of transcription by RNA polymerase II"/>
    <property type="evidence" value="ECO:0007669"/>
    <property type="project" value="TreeGrafter"/>
</dbReference>
<proteinExistence type="predicted"/>
<dbReference type="Pfam" id="PF05224">
    <property type="entry name" value="NDT80_PhoG"/>
    <property type="match status" value="1"/>
</dbReference>
<feature type="compositionally biased region" description="Basic and acidic residues" evidence="3">
    <location>
        <begin position="286"/>
        <end position="298"/>
    </location>
</feature>
<keyword evidence="6" id="KW-1185">Reference proteome</keyword>
<evidence type="ECO:0000256" key="3">
    <source>
        <dbReference type="SAM" id="MobiDB-lite"/>
    </source>
</evidence>
<dbReference type="PANTHER" id="PTHR35144">
    <property type="entry name" value="MEIOSIS-SPECIFIC TRANSCRIPTION FACTOR NDT80"/>
    <property type="match status" value="1"/>
</dbReference>
<dbReference type="PROSITE" id="PS51517">
    <property type="entry name" value="NDT80"/>
    <property type="match status" value="1"/>
</dbReference>
<dbReference type="SUPFAM" id="SSF49417">
    <property type="entry name" value="p53-like transcription factors"/>
    <property type="match status" value="1"/>
</dbReference>
<feature type="DNA-binding region" description="NDT80" evidence="2">
    <location>
        <begin position="33"/>
        <end position="285"/>
    </location>
</feature>